<accession>A0AAE0QWU5</accession>
<dbReference type="SUPFAM" id="SSF53649">
    <property type="entry name" value="Alkaline phosphatase-like"/>
    <property type="match status" value="1"/>
</dbReference>
<sequence>METCEGGSSATIACIFGDLMRITTTGASPQTASQDRYTISGVEASHKMAEVDLERMNQYKAIIMKVASAKRVDPAVIAGIISRETRAGSPGSGLVDGWGDHGNALGLMQVDQRYHCPVGTWNSEEHIIQATDILITFIKAIQQKFPDWSMEDQFKGKLNVLYIIADDLRPTLGCYSDPVVKSPNIDQLASKSTVFYNAFAQQAVCGPSRTSFLTSRRPDTTRLYDFNSYWRVSAGNYTTLPQYFKSYGYTTLSVGKVFHPGIVSNHTDDYPYSWSVPPYHPPSFSYEKRKVCKNKDGTLHSNLLCSVNVSEMPLRTLPDLENADEAVRLLKAMKDTENPFFLAVGFYKPHIPFRIPTEYLRLYPIENMTLAPDPDVPKKLPEVAYNPWTDIRKREDVRALNVSFPFGPIPKDFQLRIRQHYFAAVSYVDAQVGKILQALDDLDLAKETIVVFSSDHGWSLGEHGEWAKYSNFDVATRVPLIVYAPGVTSPLPWPGEKTFSYVNVFENTQEQLDEGYLVRSVVELVDVFPTLASLAGLAPLHHCQFPSFKIDLCTEGSNLVHLLGRHERTANHETYAFSQYPRPSDTVREDSDLPSLANITVMGYSARTTDFHFTLWVGFDSSRFYANLSDVHAGELYILSEDPNEDNNIYYEQDHAKATMLKLGVQHPWTESLKEHMLYFRKILKKTHF</sequence>
<evidence type="ECO:0000256" key="3">
    <source>
        <dbReference type="ARBA" id="ARBA00008779"/>
    </source>
</evidence>
<dbReference type="GO" id="GO:0004423">
    <property type="term" value="F:iduronate-2-sulfatase activity"/>
    <property type="evidence" value="ECO:0007669"/>
    <property type="project" value="UniProtKB-EC"/>
</dbReference>
<keyword evidence="9" id="KW-0865">Zymogen</keyword>
<keyword evidence="12" id="KW-0458">Lysosome</keyword>
<dbReference type="PANTHER" id="PTHR45953">
    <property type="entry name" value="IDURONATE 2-SULFATASE"/>
    <property type="match status" value="1"/>
</dbReference>
<evidence type="ECO:0000256" key="17">
    <source>
        <dbReference type="ARBA" id="ARBA00068336"/>
    </source>
</evidence>
<evidence type="ECO:0000313" key="21">
    <source>
        <dbReference type="Proteomes" id="UP001274896"/>
    </source>
</evidence>
<dbReference type="Gene3D" id="3.40.720.10">
    <property type="entry name" value="Alkaline Phosphatase, subunit A"/>
    <property type="match status" value="1"/>
</dbReference>
<keyword evidence="10" id="KW-1015">Disulfide bond</keyword>
<evidence type="ECO:0000256" key="8">
    <source>
        <dbReference type="ARBA" id="ARBA00022837"/>
    </source>
</evidence>
<dbReference type="InterPro" id="IPR000917">
    <property type="entry name" value="Sulfatase_N"/>
</dbReference>
<reference evidence="20" key="1">
    <citation type="submission" date="2023-06" db="EMBL/GenBank/DDBJ databases">
        <title>Male Hemibagrus guttatus genome.</title>
        <authorList>
            <person name="Bian C."/>
        </authorList>
    </citation>
    <scope>NUCLEOTIDE SEQUENCE</scope>
    <source>
        <strain evidence="20">Male_cb2023</strain>
        <tissue evidence="20">Muscle</tissue>
    </source>
</reference>
<dbReference type="EMBL" id="JAUCMX010000009">
    <property type="protein sequence ID" value="KAK3535419.1"/>
    <property type="molecule type" value="Genomic_DNA"/>
</dbReference>
<evidence type="ECO:0000256" key="11">
    <source>
        <dbReference type="ARBA" id="ARBA00023180"/>
    </source>
</evidence>
<dbReference type="GO" id="GO:0046872">
    <property type="term" value="F:metal ion binding"/>
    <property type="evidence" value="ECO:0007669"/>
    <property type="project" value="UniProtKB-KW"/>
</dbReference>
<evidence type="ECO:0000256" key="7">
    <source>
        <dbReference type="ARBA" id="ARBA00022801"/>
    </source>
</evidence>
<evidence type="ECO:0000256" key="6">
    <source>
        <dbReference type="ARBA" id="ARBA00022729"/>
    </source>
</evidence>
<keyword evidence="6" id="KW-0732">Signal</keyword>
<comment type="subunit">
    <text evidence="15">Monomer. The 58-kDa mature form is composed of two chains resulting from proteolitic processing, the 42-kDa chain and the 14-kDa chain that remain stably associated and form the 58-kDa intermediate form which is enzymatically active.</text>
</comment>
<keyword evidence="11" id="KW-0325">Glycoprotein</keyword>
<evidence type="ECO:0000256" key="15">
    <source>
        <dbReference type="ARBA" id="ARBA00062513"/>
    </source>
</evidence>
<comment type="cofactor">
    <cofactor evidence="1">
        <name>Ca(2+)</name>
        <dbReference type="ChEBI" id="CHEBI:29108"/>
    </cofactor>
</comment>
<evidence type="ECO:0000259" key="19">
    <source>
        <dbReference type="Pfam" id="PF00884"/>
    </source>
</evidence>
<dbReference type="PRINTS" id="PR00749">
    <property type="entry name" value="LYSOZYMEG"/>
</dbReference>
<dbReference type="PROSITE" id="PS00149">
    <property type="entry name" value="SULFATASE_2"/>
    <property type="match status" value="1"/>
</dbReference>
<comment type="subcellular location">
    <subcellularLocation>
        <location evidence="2">Lysosome</location>
    </subcellularLocation>
</comment>
<comment type="similarity">
    <text evidence="4">Belongs to the glycosyl hydrolase 23 family.</text>
</comment>
<comment type="function">
    <text evidence="14">Lysosomal enzyme involved in the degradation pathway of dermatan sulfate and heparan sulfate.</text>
</comment>
<keyword evidence="8" id="KW-0106">Calcium</keyword>
<dbReference type="CDD" id="cd16030">
    <property type="entry name" value="iduronate-2-sulfatase"/>
    <property type="match status" value="1"/>
</dbReference>
<dbReference type="InterPro" id="IPR002152">
    <property type="entry name" value="Glyco_hydro_23"/>
</dbReference>
<evidence type="ECO:0000256" key="16">
    <source>
        <dbReference type="ARBA" id="ARBA00066413"/>
    </source>
</evidence>
<evidence type="ECO:0000256" key="5">
    <source>
        <dbReference type="ARBA" id="ARBA00022723"/>
    </source>
</evidence>
<dbReference type="GO" id="GO:0043202">
    <property type="term" value="C:lysosomal lumen"/>
    <property type="evidence" value="ECO:0007669"/>
    <property type="project" value="UniProtKB-ARBA"/>
</dbReference>
<dbReference type="PANTHER" id="PTHR45953:SF1">
    <property type="entry name" value="IDURONATE 2-SULFATASE"/>
    <property type="match status" value="1"/>
</dbReference>
<comment type="catalytic activity">
    <reaction evidence="13">
        <text>Hydrolysis of the 2-sulfate groups of the L-iduronate 2-sulfate units of dermatan sulfate, heparan sulfate and heparin.</text>
        <dbReference type="EC" id="3.1.6.13"/>
    </reaction>
</comment>
<evidence type="ECO:0000256" key="12">
    <source>
        <dbReference type="ARBA" id="ARBA00023228"/>
    </source>
</evidence>
<dbReference type="Gene3D" id="1.10.530.10">
    <property type="match status" value="1"/>
</dbReference>
<evidence type="ECO:0000313" key="20">
    <source>
        <dbReference type="EMBL" id="KAK3535419.1"/>
    </source>
</evidence>
<dbReference type="AlphaFoldDB" id="A0AAE0QWU5"/>
<keyword evidence="21" id="KW-1185">Reference proteome</keyword>
<evidence type="ECO:0000256" key="9">
    <source>
        <dbReference type="ARBA" id="ARBA00023145"/>
    </source>
</evidence>
<dbReference type="SUPFAM" id="SSF53955">
    <property type="entry name" value="Lysozyme-like"/>
    <property type="match status" value="1"/>
</dbReference>
<evidence type="ECO:0000256" key="14">
    <source>
        <dbReference type="ARBA" id="ARBA00056350"/>
    </source>
</evidence>
<dbReference type="EC" id="3.1.6.13" evidence="16"/>
<dbReference type="InterPro" id="IPR017850">
    <property type="entry name" value="Alkaline_phosphatase_core_sf"/>
</dbReference>
<protein>
    <recommendedName>
        <fullName evidence="17">Iduronate 2-sulfatase</fullName>
        <ecNumber evidence="16">3.1.6.13</ecNumber>
    </recommendedName>
    <alternativeName>
        <fullName evidence="18">Alpha-L-iduronate sulfate sulfatase</fullName>
    </alternativeName>
</protein>
<evidence type="ECO:0000256" key="2">
    <source>
        <dbReference type="ARBA" id="ARBA00004371"/>
    </source>
</evidence>
<dbReference type="InterPro" id="IPR024607">
    <property type="entry name" value="Sulfatase_CS"/>
</dbReference>
<evidence type="ECO:0000256" key="13">
    <source>
        <dbReference type="ARBA" id="ARBA00050460"/>
    </source>
</evidence>
<comment type="caution">
    <text evidence="20">The sequence shown here is derived from an EMBL/GenBank/DDBJ whole genome shotgun (WGS) entry which is preliminary data.</text>
</comment>
<feature type="domain" description="Sulfatase N-terminal" evidence="19">
    <location>
        <begin position="159"/>
        <end position="536"/>
    </location>
</feature>
<dbReference type="Proteomes" id="UP001274896">
    <property type="component" value="Unassembled WGS sequence"/>
</dbReference>
<gene>
    <name evidence="20" type="ORF">QTP70_016793</name>
</gene>
<proteinExistence type="inferred from homology"/>
<comment type="similarity">
    <text evidence="3">Belongs to the sulfatase family.</text>
</comment>
<evidence type="ECO:0000256" key="18">
    <source>
        <dbReference type="ARBA" id="ARBA00081076"/>
    </source>
</evidence>
<dbReference type="GO" id="GO:0003796">
    <property type="term" value="F:lysozyme activity"/>
    <property type="evidence" value="ECO:0007669"/>
    <property type="project" value="InterPro"/>
</dbReference>
<dbReference type="InterPro" id="IPR035874">
    <property type="entry name" value="IDS"/>
</dbReference>
<dbReference type="FunFam" id="3.40.720.10:FF:000027">
    <property type="entry name" value="iduronate 2-sulfatase"/>
    <property type="match status" value="1"/>
</dbReference>
<dbReference type="CDD" id="cd01021">
    <property type="entry name" value="GEWL"/>
    <property type="match status" value="1"/>
</dbReference>
<evidence type="ECO:0000256" key="10">
    <source>
        <dbReference type="ARBA" id="ARBA00023157"/>
    </source>
</evidence>
<dbReference type="GO" id="GO:0009253">
    <property type="term" value="P:peptidoglycan catabolic process"/>
    <property type="evidence" value="ECO:0007669"/>
    <property type="project" value="InterPro"/>
</dbReference>
<dbReference type="Pfam" id="PF00884">
    <property type="entry name" value="Sulfatase"/>
    <property type="match status" value="1"/>
</dbReference>
<keyword evidence="7" id="KW-0378">Hydrolase</keyword>
<evidence type="ECO:0000256" key="1">
    <source>
        <dbReference type="ARBA" id="ARBA00001913"/>
    </source>
</evidence>
<dbReference type="InterPro" id="IPR023346">
    <property type="entry name" value="Lysozyme-like_dom_sf"/>
</dbReference>
<name>A0AAE0QWU5_9TELE</name>
<organism evidence="20 21">
    <name type="scientific">Hemibagrus guttatus</name>
    <dbReference type="NCBI Taxonomy" id="175788"/>
    <lineage>
        <taxon>Eukaryota</taxon>
        <taxon>Metazoa</taxon>
        <taxon>Chordata</taxon>
        <taxon>Craniata</taxon>
        <taxon>Vertebrata</taxon>
        <taxon>Euteleostomi</taxon>
        <taxon>Actinopterygii</taxon>
        <taxon>Neopterygii</taxon>
        <taxon>Teleostei</taxon>
        <taxon>Ostariophysi</taxon>
        <taxon>Siluriformes</taxon>
        <taxon>Bagridae</taxon>
        <taxon>Hemibagrus</taxon>
    </lineage>
</organism>
<evidence type="ECO:0000256" key="4">
    <source>
        <dbReference type="ARBA" id="ARBA00008902"/>
    </source>
</evidence>
<keyword evidence="5" id="KW-0479">Metal-binding</keyword>